<dbReference type="PANTHER" id="PTHR11240:SF22">
    <property type="entry name" value="RIBONUCLEASE T2"/>
    <property type="match status" value="1"/>
</dbReference>
<dbReference type="InterPro" id="IPR036430">
    <property type="entry name" value="RNase_T2-like_sf"/>
</dbReference>
<evidence type="ECO:0000313" key="3">
    <source>
        <dbReference type="EMBL" id="EFX78085.1"/>
    </source>
</evidence>
<dbReference type="PANTHER" id="PTHR11240">
    <property type="entry name" value="RIBONUCLEASE T2"/>
    <property type="match status" value="1"/>
</dbReference>
<proteinExistence type="inferred from homology"/>
<name>E9GQ92_DAPPU</name>
<evidence type="ECO:0000313" key="4">
    <source>
        <dbReference type="Proteomes" id="UP000000305"/>
    </source>
</evidence>
<dbReference type="GO" id="GO:0003723">
    <property type="term" value="F:RNA binding"/>
    <property type="evidence" value="ECO:0007669"/>
    <property type="project" value="InterPro"/>
</dbReference>
<dbReference type="FunFam" id="3.90.730.10:FF:000023">
    <property type="entry name" value="Uncharacterized protein"/>
    <property type="match status" value="1"/>
</dbReference>
<keyword evidence="4" id="KW-1185">Reference proteome</keyword>
<accession>E9GQ92</accession>
<dbReference type="InParanoid" id="E9GQ92"/>
<dbReference type="eggNOG" id="KOG1642">
    <property type="taxonomic scope" value="Eukaryota"/>
</dbReference>
<dbReference type="PROSITE" id="PS00531">
    <property type="entry name" value="RNASE_T2_2"/>
    <property type="match status" value="1"/>
</dbReference>
<dbReference type="InterPro" id="IPR033130">
    <property type="entry name" value="RNase_T2_His_AS_2"/>
</dbReference>
<comment type="similarity">
    <text evidence="1 2">Belongs to the RNase T2 family.</text>
</comment>
<dbReference type="InterPro" id="IPR001568">
    <property type="entry name" value="RNase_T2-like"/>
</dbReference>
<dbReference type="Proteomes" id="UP000000305">
    <property type="component" value="Unassembled WGS sequence"/>
</dbReference>
<dbReference type="Gene3D" id="3.90.730.10">
    <property type="entry name" value="Ribonuclease T2-like"/>
    <property type="match status" value="1"/>
</dbReference>
<evidence type="ECO:0000256" key="2">
    <source>
        <dbReference type="RuleBase" id="RU004328"/>
    </source>
</evidence>
<dbReference type="EMBL" id="GL732558">
    <property type="protein sequence ID" value="EFX78085.1"/>
    <property type="molecule type" value="Genomic_DNA"/>
</dbReference>
<reference evidence="3 4" key="1">
    <citation type="journal article" date="2011" name="Science">
        <title>The ecoresponsive genome of Daphnia pulex.</title>
        <authorList>
            <person name="Colbourne J.K."/>
            <person name="Pfrender M.E."/>
            <person name="Gilbert D."/>
            <person name="Thomas W.K."/>
            <person name="Tucker A."/>
            <person name="Oakley T.H."/>
            <person name="Tokishita S."/>
            <person name="Aerts A."/>
            <person name="Arnold G.J."/>
            <person name="Basu M.K."/>
            <person name="Bauer D.J."/>
            <person name="Caceres C.E."/>
            <person name="Carmel L."/>
            <person name="Casola C."/>
            <person name="Choi J.H."/>
            <person name="Detter J.C."/>
            <person name="Dong Q."/>
            <person name="Dusheyko S."/>
            <person name="Eads B.D."/>
            <person name="Frohlich T."/>
            <person name="Geiler-Samerotte K.A."/>
            <person name="Gerlach D."/>
            <person name="Hatcher P."/>
            <person name="Jogdeo S."/>
            <person name="Krijgsveld J."/>
            <person name="Kriventseva E.V."/>
            <person name="Kultz D."/>
            <person name="Laforsch C."/>
            <person name="Lindquist E."/>
            <person name="Lopez J."/>
            <person name="Manak J.R."/>
            <person name="Muller J."/>
            <person name="Pangilinan J."/>
            <person name="Patwardhan R.P."/>
            <person name="Pitluck S."/>
            <person name="Pritham E.J."/>
            <person name="Rechtsteiner A."/>
            <person name="Rho M."/>
            <person name="Rogozin I.B."/>
            <person name="Sakarya O."/>
            <person name="Salamov A."/>
            <person name="Schaack S."/>
            <person name="Shapiro H."/>
            <person name="Shiga Y."/>
            <person name="Skalitzky C."/>
            <person name="Smith Z."/>
            <person name="Souvorov A."/>
            <person name="Sung W."/>
            <person name="Tang Z."/>
            <person name="Tsuchiya D."/>
            <person name="Tu H."/>
            <person name="Vos H."/>
            <person name="Wang M."/>
            <person name="Wolf Y.I."/>
            <person name="Yamagata H."/>
            <person name="Yamada T."/>
            <person name="Ye Y."/>
            <person name="Shaw J.R."/>
            <person name="Andrews J."/>
            <person name="Crease T.J."/>
            <person name="Tang H."/>
            <person name="Lucas S.M."/>
            <person name="Robertson H.M."/>
            <person name="Bork P."/>
            <person name="Koonin E.V."/>
            <person name="Zdobnov E.M."/>
            <person name="Grigoriev I.V."/>
            <person name="Lynch M."/>
            <person name="Boore J.L."/>
        </authorList>
    </citation>
    <scope>NUCLEOTIDE SEQUENCE [LARGE SCALE GENOMIC DNA]</scope>
</reference>
<dbReference type="OrthoDB" id="435754at2759"/>
<protein>
    <submittedName>
        <fullName evidence="3">Uncharacterized protein</fullName>
    </submittedName>
</protein>
<dbReference type="KEGG" id="dpx:DAPPUDRAFT_246348"/>
<dbReference type="HOGENOM" id="CLU_195497_0_0_1"/>
<dbReference type="Pfam" id="PF00445">
    <property type="entry name" value="Ribonuclease_T2"/>
    <property type="match status" value="1"/>
</dbReference>
<dbReference type="GO" id="GO:0033897">
    <property type="term" value="F:ribonuclease T2 activity"/>
    <property type="evidence" value="ECO:0007669"/>
    <property type="project" value="InterPro"/>
</dbReference>
<evidence type="ECO:0000256" key="1">
    <source>
        <dbReference type="ARBA" id="ARBA00007469"/>
    </source>
</evidence>
<dbReference type="PhylomeDB" id="E9GQ92"/>
<gene>
    <name evidence="3" type="ORF">DAPPUDRAFT_246348</name>
</gene>
<dbReference type="SUPFAM" id="SSF55895">
    <property type="entry name" value="Ribonuclease Rh-like"/>
    <property type="match status" value="1"/>
</dbReference>
<dbReference type="AlphaFoldDB" id="E9GQ92"/>
<sequence length="81" mass="9491">MKFLVNLAGGILLLQPRIFDPDRIGTLRPQLLKVWPNIHGNDSDDSLWKHEWEKHGTCSALDPKFGSEELYFNQEIQWMRV</sequence>
<organism evidence="3 4">
    <name type="scientific">Daphnia pulex</name>
    <name type="common">Water flea</name>
    <dbReference type="NCBI Taxonomy" id="6669"/>
    <lineage>
        <taxon>Eukaryota</taxon>
        <taxon>Metazoa</taxon>
        <taxon>Ecdysozoa</taxon>
        <taxon>Arthropoda</taxon>
        <taxon>Crustacea</taxon>
        <taxon>Branchiopoda</taxon>
        <taxon>Diplostraca</taxon>
        <taxon>Cladocera</taxon>
        <taxon>Anomopoda</taxon>
        <taxon>Daphniidae</taxon>
        <taxon>Daphnia</taxon>
    </lineage>
</organism>